<evidence type="ECO:0000313" key="1">
    <source>
        <dbReference type="EMBL" id="DAD86116.1"/>
    </source>
</evidence>
<proteinExistence type="predicted"/>
<organism evidence="1">
    <name type="scientific">Siphoviridae sp. ctGyV19</name>
    <dbReference type="NCBI Taxonomy" id="2826225"/>
    <lineage>
        <taxon>Viruses</taxon>
        <taxon>Duplodnaviria</taxon>
        <taxon>Heunggongvirae</taxon>
        <taxon>Uroviricota</taxon>
        <taxon>Caudoviricetes</taxon>
    </lineage>
</organism>
<accession>A0A8S5MV83</accession>
<dbReference type="EMBL" id="BK014994">
    <property type="protein sequence ID" value="DAD86116.1"/>
    <property type="molecule type" value="Genomic_DNA"/>
</dbReference>
<sequence>MKAGDFIWKSEPDRDKRSILMQKNRKGKVEDMGKIRLNNEQELEIIADGIQAAGDSLTLRLVPGDKNIMEYETLLSDVANTSKIQVIDYNDEVFKIYSGYTKMQKIEKQMETIVDYTQDEEGNPVPVNGVAIIVELQRPDETESRIAALEETVDTLVLESLGLA</sequence>
<name>A0A8S5MV83_9CAUD</name>
<protein>
    <submittedName>
        <fullName evidence="1">Uncharacterized protein</fullName>
    </submittedName>
</protein>
<reference evidence="1" key="1">
    <citation type="journal article" date="2021" name="Proc. Natl. Acad. Sci. U.S.A.">
        <title>A Catalog of Tens of Thousands of Viruses from Human Metagenomes Reveals Hidden Associations with Chronic Diseases.</title>
        <authorList>
            <person name="Tisza M.J."/>
            <person name="Buck C.B."/>
        </authorList>
    </citation>
    <scope>NUCLEOTIDE SEQUENCE</scope>
    <source>
        <strain evidence="1">CtGyV19</strain>
    </source>
</reference>